<protein>
    <recommendedName>
        <fullName evidence="4">PsbP C-terminal domain-containing protein</fullName>
    </recommendedName>
</protein>
<name>A0A023BTQ5_9FLAO</name>
<dbReference type="EMBL" id="AQRA01000006">
    <property type="protein sequence ID" value="EZH73168.1"/>
    <property type="molecule type" value="Genomic_DNA"/>
</dbReference>
<comment type="caution">
    <text evidence="2">The sequence shown here is derived from an EMBL/GenBank/DDBJ whole genome shotgun (WGS) entry which is preliminary data.</text>
</comment>
<evidence type="ECO:0008006" key="4">
    <source>
        <dbReference type="Google" id="ProtNLM"/>
    </source>
</evidence>
<sequence length="165" mass="19110">MRKIVLLLIVMTALTSSGQTSLKNSSHALELPKATVFEKMNSTKEETSNVDVYKITLANNDQPKYLIYLMKNKLNKEINSISDYNFEDYLKDVGKAEILSKDLIIFKNREYYKVKVDFGNKVQGVLYITVKDDNLYRLLFMLPNSEYYVKYSKEITSIFESSSLL</sequence>
<gene>
    <name evidence="2" type="ORF">ATO12_19370</name>
</gene>
<dbReference type="Proteomes" id="UP000023541">
    <property type="component" value="Unassembled WGS sequence"/>
</dbReference>
<keyword evidence="1" id="KW-0732">Signal</keyword>
<evidence type="ECO:0000313" key="2">
    <source>
        <dbReference type="EMBL" id="EZH73168.1"/>
    </source>
</evidence>
<keyword evidence="3" id="KW-1185">Reference proteome</keyword>
<proteinExistence type="predicted"/>
<dbReference type="RefSeq" id="WP_034242945.1">
    <property type="nucleotide sequence ID" value="NZ_AQRA01000006.1"/>
</dbReference>
<accession>A0A023BTQ5</accession>
<dbReference type="STRING" id="1317122.ATO12_19370"/>
<feature type="signal peptide" evidence="1">
    <location>
        <begin position="1"/>
        <end position="18"/>
    </location>
</feature>
<dbReference type="AlphaFoldDB" id="A0A023BTQ5"/>
<organism evidence="2 3">
    <name type="scientific">Aquimarina atlantica</name>
    <dbReference type="NCBI Taxonomy" id="1317122"/>
    <lineage>
        <taxon>Bacteria</taxon>
        <taxon>Pseudomonadati</taxon>
        <taxon>Bacteroidota</taxon>
        <taxon>Flavobacteriia</taxon>
        <taxon>Flavobacteriales</taxon>
        <taxon>Flavobacteriaceae</taxon>
        <taxon>Aquimarina</taxon>
    </lineage>
</organism>
<evidence type="ECO:0000313" key="3">
    <source>
        <dbReference type="Proteomes" id="UP000023541"/>
    </source>
</evidence>
<reference evidence="2 3" key="1">
    <citation type="submission" date="2014-04" db="EMBL/GenBank/DDBJ databases">
        <title>Aquimarina sp. 22II-S11-z7 Genome Sequencing.</title>
        <authorList>
            <person name="Lai Q."/>
        </authorList>
    </citation>
    <scope>NUCLEOTIDE SEQUENCE [LARGE SCALE GENOMIC DNA]</scope>
    <source>
        <strain evidence="2 3">22II-S11-z7</strain>
    </source>
</reference>
<dbReference type="OrthoDB" id="9850077at2"/>
<feature type="chain" id="PRO_5001515715" description="PsbP C-terminal domain-containing protein" evidence="1">
    <location>
        <begin position="19"/>
        <end position="165"/>
    </location>
</feature>
<evidence type="ECO:0000256" key="1">
    <source>
        <dbReference type="SAM" id="SignalP"/>
    </source>
</evidence>